<gene>
    <name evidence="2" type="ORF">BHK69_14240</name>
</gene>
<sequence length="254" mass="26032">MAQELTGKEFTGKRVIVMGGSRGIGRSIALGFAASGASVSICARGAGPLEATRRELEALGVTAHAASVDLADAAAIEAYVPEAVQALGGLDVLVNNASGFGHSDDEAGWAASLTIDMMAVVRGSHAAIPHMKPGSSIVNVSSISALRASSRSAPYGAVKAAVMHYTASQAKMLSRQGIRVNGVAPGSIEFPGGSWEDRRTSNPELYQTTLATIPFGRMGKPEEVAEVVLFLASAKASWVTAQTIVVDGGQLVGP</sequence>
<keyword evidence="3" id="KW-1185">Reference proteome</keyword>
<evidence type="ECO:0000256" key="1">
    <source>
        <dbReference type="ARBA" id="ARBA00006484"/>
    </source>
</evidence>
<dbReference type="Pfam" id="PF13561">
    <property type="entry name" value="adh_short_C2"/>
    <property type="match status" value="1"/>
</dbReference>
<dbReference type="AlphaFoldDB" id="A0A1D7U265"/>
<comment type="similarity">
    <text evidence="1">Belongs to the short-chain dehydrogenases/reductases (SDR) family.</text>
</comment>
<dbReference type="KEGG" id="bvv:BHK69_14240"/>
<name>A0A1D7U265_9HYPH</name>
<dbReference type="GO" id="GO:0030497">
    <property type="term" value="P:fatty acid elongation"/>
    <property type="evidence" value="ECO:0007669"/>
    <property type="project" value="TreeGrafter"/>
</dbReference>
<dbReference type="InterPro" id="IPR036291">
    <property type="entry name" value="NAD(P)-bd_dom_sf"/>
</dbReference>
<evidence type="ECO:0000313" key="2">
    <source>
        <dbReference type="EMBL" id="AOO81459.1"/>
    </source>
</evidence>
<organism evidence="2 3">
    <name type="scientific">Bosea vaviloviae</name>
    <dbReference type="NCBI Taxonomy" id="1526658"/>
    <lineage>
        <taxon>Bacteria</taxon>
        <taxon>Pseudomonadati</taxon>
        <taxon>Pseudomonadota</taxon>
        <taxon>Alphaproteobacteria</taxon>
        <taxon>Hyphomicrobiales</taxon>
        <taxon>Boseaceae</taxon>
        <taxon>Bosea</taxon>
    </lineage>
</organism>
<proteinExistence type="inferred from homology"/>
<dbReference type="FunFam" id="3.40.50.720:FF:000084">
    <property type="entry name" value="Short-chain dehydrogenase reductase"/>
    <property type="match status" value="1"/>
</dbReference>
<dbReference type="Gene3D" id="3.40.50.720">
    <property type="entry name" value="NAD(P)-binding Rossmann-like Domain"/>
    <property type="match status" value="1"/>
</dbReference>
<dbReference type="RefSeq" id="WP_069690673.1">
    <property type="nucleotide sequence ID" value="NZ_CP017147.1"/>
</dbReference>
<dbReference type="PANTHER" id="PTHR42760:SF40">
    <property type="entry name" value="3-OXOACYL-[ACYL-CARRIER-PROTEIN] REDUCTASE, CHLOROPLASTIC"/>
    <property type="match status" value="1"/>
</dbReference>
<dbReference type="GO" id="GO:0016616">
    <property type="term" value="F:oxidoreductase activity, acting on the CH-OH group of donors, NAD or NADP as acceptor"/>
    <property type="evidence" value="ECO:0007669"/>
    <property type="project" value="TreeGrafter"/>
</dbReference>
<dbReference type="PRINTS" id="PR00080">
    <property type="entry name" value="SDRFAMILY"/>
</dbReference>
<dbReference type="STRING" id="1526658.BHK69_14240"/>
<dbReference type="SUPFAM" id="SSF51735">
    <property type="entry name" value="NAD(P)-binding Rossmann-fold domains"/>
    <property type="match status" value="1"/>
</dbReference>
<dbReference type="PANTHER" id="PTHR42760">
    <property type="entry name" value="SHORT-CHAIN DEHYDROGENASES/REDUCTASES FAMILY MEMBER"/>
    <property type="match status" value="1"/>
</dbReference>
<accession>A0A1D7U265</accession>
<dbReference type="OrthoDB" id="9793325at2"/>
<dbReference type="PRINTS" id="PR00081">
    <property type="entry name" value="GDHRDH"/>
</dbReference>
<protein>
    <submittedName>
        <fullName evidence="2">3-oxoacyl-ACP reductase</fullName>
    </submittedName>
</protein>
<evidence type="ECO:0000313" key="3">
    <source>
        <dbReference type="Proteomes" id="UP000094969"/>
    </source>
</evidence>
<dbReference type="CDD" id="cd05233">
    <property type="entry name" value="SDR_c"/>
    <property type="match status" value="1"/>
</dbReference>
<dbReference type="InterPro" id="IPR002347">
    <property type="entry name" value="SDR_fam"/>
</dbReference>
<dbReference type="Proteomes" id="UP000094969">
    <property type="component" value="Chromosome"/>
</dbReference>
<dbReference type="EMBL" id="CP017147">
    <property type="protein sequence ID" value="AOO81459.1"/>
    <property type="molecule type" value="Genomic_DNA"/>
</dbReference>
<reference evidence="2 3" key="1">
    <citation type="journal article" date="2015" name="Antonie Van Leeuwenhoek">
        <title>Bosea vaviloviae sp. nov., a new species of slow-growing rhizobia isolated from nodules of the relict species Vavilovia formosa (Stev.) Fed.</title>
        <authorList>
            <person name="Safronova V.I."/>
            <person name="Kuznetsova I.G."/>
            <person name="Sazanova A.L."/>
            <person name="Kimeklis A.K."/>
            <person name="Belimov A.A."/>
            <person name="Andronov E.E."/>
            <person name="Pinaev A.G."/>
            <person name="Chizhevskaya E.P."/>
            <person name="Pukhaev A.R."/>
            <person name="Popov K.P."/>
            <person name="Willems A."/>
            <person name="Tikhonovich I.A."/>
        </authorList>
    </citation>
    <scope>NUCLEOTIDE SEQUENCE [LARGE SCALE GENOMIC DNA]</scope>
    <source>
        <strain evidence="2 3">Vaf18</strain>
    </source>
</reference>